<proteinExistence type="inferred from homology"/>
<evidence type="ECO:0000256" key="6">
    <source>
        <dbReference type="ARBA" id="ARBA00023180"/>
    </source>
</evidence>
<keyword evidence="9" id="KW-1185">Reference proteome</keyword>
<dbReference type="Pfam" id="PF04515">
    <property type="entry name" value="Choline_transpo"/>
    <property type="match status" value="1"/>
</dbReference>
<accession>A0A3S3P2A8</accession>
<dbReference type="AlphaFoldDB" id="A0A3S3P2A8"/>
<sequence>MANVEPLGERFRYDAEFKGPVSRRSCTDVYCLIIFICFILGWIVVAGFAIRYGNPEQILLPSDSYGRICGRHELKDRPYLFFFNILKCTKVQSLHKGCETPQVCVEKCPDYTESFAEYRNEAKFNSEPQNKRLEIQRKLICTDDIDIRKQRLEDIPSLLSRNKCAPVYFKSDAFGGRCIPKALKGFEKTKDNVYVVQTDSGKPMKDEGSKNISFAALKDASRGLALALQARDIGEKIFHDIMFTWKYILIDCDVCFILLDYAITSCGWDYGSHSLPDFDQEYYDKGEINILSIFKVQLIDLVTSRKLWLLLSIINAIVSVILLLTFIFLRKRIVIAIALIKESSKAISHAKSSLFFPLVPYIGQVFIIAFWGFIAILISASGRKTYRIYGGEDKTKVGLTCNPVTFNNNTDAQCLFYQYYNDDILTYAQLFNLFMVLWVLFFISGFCRVSLAGAFAAYYWAFNKPDDIPPFPVVKGAYRALRYHMGSIALGSFLLATVRFIRIIIEWIQNKCKRYADSSIAKAVFCLCRCCFWCLESFLKFINTNAYIMIAVYGENFCASARNAFMLLLRNILRVLVIDKVADYLLFLGKLVVTAFMAVLSFYYFNQRLEFDVKFFAPPAVHYFWVPIVAICFGTYLIASSFFAVYDMTVDTIFLCFLEDCERNDGSPSKPYYMSKELMEILQYKNKLDSSSREQF</sequence>
<comment type="caution">
    <text evidence="8">The sequence shown here is derived from an EMBL/GenBank/DDBJ whole genome shotgun (WGS) entry which is preliminary data.</text>
</comment>
<feature type="transmembrane region" description="Helical" evidence="7">
    <location>
        <begin position="307"/>
        <end position="329"/>
    </location>
</feature>
<gene>
    <name evidence="8" type="ORF">B4U79_00047</name>
</gene>
<dbReference type="PANTHER" id="PTHR12385">
    <property type="entry name" value="CHOLINE TRANSPORTER-LIKE (SLC FAMILY 44)"/>
    <property type="match status" value="1"/>
</dbReference>
<name>A0A3S3P2A8_9ACAR</name>
<dbReference type="STRING" id="1965070.A0A3S3P2A8"/>
<evidence type="ECO:0000256" key="4">
    <source>
        <dbReference type="ARBA" id="ARBA00022989"/>
    </source>
</evidence>
<evidence type="ECO:0000256" key="5">
    <source>
        <dbReference type="ARBA" id="ARBA00023136"/>
    </source>
</evidence>
<dbReference type="PANTHER" id="PTHR12385:SF14">
    <property type="entry name" value="CHOLINE TRANSPORTER-LIKE 2"/>
    <property type="match status" value="1"/>
</dbReference>
<evidence type="ECO:0000256" key="3">
    <source>
        <dbReference type="ARBA" id="ARBA00022692"/>
    </source>
</evidence>
<feature type="transmembrane region" description="Helical" evidence="7">
    <location>
        <begin position="624"/>
        <end position="646"/>
    </location>
</feature>
<protein>
    <recommendedName>
        <fullName evidence="7">Choline transporter-like protein</fullName>
    </recommendedName>
</protein>
<keyword evidence="6" id="KW-0325">Glycoprotein</keyword>
<evidence type="ECO:0000256" key="1">
    <source>
        <dbReference type="ARBA" id="ARBA00004141"/>
    </source>
</evidence>
<comment type="similarity">
    <text evidence="2 7">Belongs to the CTL (choline transporter-like) family.</text>
</comment>
<organism evidence="8 9">
    <name type="scientific">Dinothrombium tinctorium</name>
    <dbReference type="NCBI Taxonomy" id="1965070"/>
    <lineage>
        <taxon>Eukaryota</taxon>
        <taxon>Metazoa</taxon>
        <taxon>Ecdysozoa</taxon>
        <taxon>Arthropoda</taxon>
        <taxon>Chelicerata</taxon>
        <taxon>Arachnida</taxon>
        <taxon>Acari</taxon>
        <taxon>Acariformes</taxon>
        <taxon>Trombidiformes</taxon>
        <taxon>Prostigmata</taxon>
        <taxon>Anystina</taxon>
        <taxon>Parasitengona</taxon>
        <taxon>Trombidioidea</taxon>
        <taxon>Trombidiidae</taxon>
        <taxon>Dinothrombium</taxon>
    </lineage>
</organism>
<evidence type="ECO:0000313" key="8">
    <source>
        <dbReference type="EMBL" id="RWS10489.1"/>
    </source>
</evidence>
<feature type="transmembrane region" description="Helical" evidence="7">
    <location>
        <begin position="433"/>
        <end position="461"/>
    </location>
</feature>
<dbReference type="OrthoDB" id="420519at2759"/>
<feature type="transmembrane region" description="Helical" evidence="7">
    <location>
        <begin position="581"/>
        <end position="604"/>
    </location>
</feature>
<dbReference type="Proteomes" id="UP000285301">
    <property type="component" value="Unassembled WGS sequence"/>
</dbReference>
<dbReference type="EMBL" id="NCKU01002075">
    <property type="protein sequence ID" value="RWS10489.1"/>
    <property type="molecule type" value="Genomic_DNA"/>
</dbReference>
<keyword evidence="3 7" id="KW-0812">Transmembrane</keyword>
<feature type="transmembrane region" description="Helical" evidence="7">
    <location>
        <begin position="481"/>
        <end position="502"/>
    </location>
</feature>
<feature type="transmembrane region" description="Helical" evidence="7">
    <location>
        <begin position="29"/>
        <end position="50"/>
    </location>
</feature>
<evidence type="ECO:0000313" key="9">
    <source>
        <dbReference type="Proteomes" id="UP000285301"/>
    </source>
</evidence>
<comment type="function">
    <text evidence="7">Choline transporter.</text>
</comment>
<reference evidence="8 9" key="1">
    <citation type="journal article" date="2018" name="Gigascience">
        <title>Genomes of trombidid mites reveal novel predicted allergens and laterally-transferred genes associated with secondary metabolism.</title>
        <authorList>
            <person name="Dong X."/>
            <person name="Chaisiri K."/>
            <person name="Xia D."/>
            <person name="Armstrong S.D."/>
            <person name="Fang Y."/>
            <person name="Donnelly M.J."/>
            <person name="Kadowaki T."/>
            <person name="McGarry J.W."/>
            <person name="Darby A.C."/>
            <person name="Makepeace B.L."/>
        </authorList>
    </citation>
    <scope>NUCLEOTIDE SEQUENCE [LARGE SCALE GENOMIC DNA]</scope>
    <source>
        <strain evidence="8">UoL-WK</strain>
    </source>
</reference>
<keyword evidence="5 7" id="KW-0472">Membrane</keyword>
<evidence type="ECO:0000256" key="2">
    <source>
        <dbReference type="ARBA" id="ARBA00007168"/>
    </source>
</evidence>
<comment type="subcellular location">
    <subcellularLocation>
        <location evidence="7">Cell membrane</location>
        <topology evidence="7">Multi-pass membrane protein</topology>
    </subcellularLocation>
    <subcellularLocation>
        <location evidence="1">Membrane</location>
        <topology evidence="1">Multi-pass membrane protein</topology>
    </subcellularLocation>
</comment>
<dbReference type="GO" id="GO:0022857">
    <property type="term" value="F:transmembrane transporter activity"/>
    <property type="evidence" value="ECO:0007669"/>
    <property type="project" value="UniProtKB-UniRule"/>
</dbReference>
<dbReference type="GO" id="GO:0005886">
    <property type="term" value="C:plasma membrane"/>
    <property type="evidence" value="ECO:0007669"/>
    <property type="project" value="UniProtKB-SubCell"/>
</dbReference>
<evidence type="ECO:0000256" key="7">
    <source>
        <dbReference type="RuleBase" id="RU368066"/>
    </source>
</evidence>
<feature type="transmembrane region" description="Helical" evidence="7">
    <location>
        <begin position="358"/>
        <end position="378"/>
    </location>
</feature>
<dbReference type="InterPro" id="IPR007603">
    <property type="entry name" value="Choline_transptr-like"/>
</dbReference>
<keyword evidence="4 7" id="KW-1133">Transmembrane helix</keyword>